<name>A0A380TZU9_ACTLI</name>
<keyword evidence="3" id="KW-1185">Reference proteome</keyword>
<dbReference type="RefSeq" id="WP_115590556.1">
    <property type="nucleotide sequence ID" value="NZ_UFRN01000002.1"/>
</dbReference>
<keyword evidence="1" id="KW-0732">Signal</keyword>
<sequence>MKKLLRNVLLSGMLFIFLPTQVIADDSSLFNRYEQAKLKITYEGEAGNLLQQLAQRLKIGFIVYELDTAHKVSISNKEDTAIKTLIQQLIAQMPDADIRFEKIEDRLFLVASKKQTAPLITHKPVPEQFIGEAVFSSDDESISSTENAQMSSNTPDLTDESAQKLKSIIDVVTNQEIIAQYKSKKAPQYQVTSKEKLGLQNIRVTPLGTFLVFDKEADINTLTLKGNFENSAQHDNLIAISHKDRVAPNQIEVVNREGKKLILKKSTAKTR</sequence>
<dbReference type="EMBL" id="UFRN01000002">
    <property type="protein sequence ID" value="SUT93407.1"/>
    <property type="molecule type" value="Genomic_DNA"/>
</dbReference>
<reference evidence="2 3" key="1">
    <citation type="submission" date="2018-06" db="EMBL/GenBank/DDBJ databases">
        <authorList>
            <consortium name="Pathogen Informatics"/>
            <person name="Doyle S."/>
        </authorList>
    </citation>
    <scope>NUCLEOTIDE SEQUENCE [LARGE SCALE GENOMIC DNA]</scope>
    <source>
        <strain evidence="2 3">NCTC4191</strain>
    </source>
</reference>
<evidence type="ECO:0000256" key="1">
    <source>
        <dbReference type="SAM" id="SignalP"/>
    </source>
</evidence>
<accession>A0A380TZU9</accession>
<gene>
    <name evidence="2" type="ORF">NCTC4191_01205</name>
</gene>
<evidence type="ECO:0000313" key="2">
    <source>
        <dbReference type="EMBL" id="SUT93407.1"/>
    </source>
</evidence>
<proteinExistence type="predicted"/>
<feature type="signal peptide" evidence="1">
    <location>
        <begin position="1"/>
        <end position="24"/>
    </location>
</feature>
<dbReference type="Proteomes" id="UP000254253">
    <property type="component" value="Unassembled WGS sequence"/>
</dbReference>
<organism evidence="2 3">
    <name type="scientific">Actinobacillus lignieresii</name>
    <dbReference type="NCBI Taxonomy" id="720"/>
    <lineage>
        <taxon>Bacteria</taxon>
        <taxon>Pseudomonadati</taxon>
        <taxon>Pseudomonadota</taxon>
        <taxon>Gammaproteobacteria</taxon>
        <taxon>Pasteurellales</taxon>
        <taxon>Pasteurellaceae</taxon>
        <taxon>Actinobacillus</taxon>
    </lineage>
</organism>
<evidence type="ECO:0000313" key="3">
    <source>
        <dbReference type="Proteomes" id="UP000254253"/>
    </source>
</evidence>
<protein>
    <submittedName>
        <fullName evidence="2">Uncharacterized protein</fullName>
    </submittedName>
</protein>
<dbReference type="AlphaFoldDB" id="A0A380TZU9"/>
<feature type="chain" id="PRO_5016640592" evidence="1">
    <location>
        <begin position="25"/>
        <end position="271"/>
    </location>
</feature>